<keyword evidence="3" id="KW-1185">Reference proteome</keyword>
<keyword evidence="1" id="KW-0479">Metal-binding</keyword>
<feature type="binding site" evidence="1">
    <location>
        <position position="394"/>
    </location>
    <ligand>
        <name>Mg(2+)</name>
        <dbReference type="ChEBI" id="CHEBI:18420"/>
        <label>1</label>
    </ligand>
</feature>
<comment type="cofactor">
    <cofactor evidence="1">
        <name>Mg(2+)</name>
        <dbReference type="ChEBI" id="CHEBI:18420"/>
    </cofactor>
    <text evidence="1">Binds 2 magnesium ions per subunit.</text>
</comment>
<evidence type="ECO:0000313" key="3">
    <source>
        <dbReference type="Proteomes" id="UP000321181"/>
    </source>
</evidence>
<dbReference type="Proteomes" id="UP000321181">
    <property type="component" value="Unassembled WGS sequence"/>
</dbReference>
<comment type="caution">
    <text evidence="2">The sequence shown here is derived from an EMBL/GenBank/DDBJ whole genome shotgun (WGS) entry which is preliminary data.</text>
</comment>
<organism evidence="2 3">
    <name type="scientific">Cellulomonas aerilata</name>
    <dbReference type="NCBI Taxonomy" id="515326"/>
    <lineage>
        <taxon>Bacteria</taxon>
        <taxon>Bacillati</taxon>
        <taxon>Actinomycetota</taxon>
        <taxon>Actinomycetes</taxon>
        <taxon>Micrococcales</taxon>
        <taxon>Cellulomonadaceae</taxon>
        <taxon>Cellulomonas</taxon>
    </lineage>
</organism>
<feature type="binding site" evidence="1">
    <location>
        <position position="396"/>
    </location>
    <ligand>
        <name>Mg(2+)</name>
        <dbReference type="ChEBI" id="CHEBI:18420"/>
        <label>1</label>
    </ligand>
</feature>
<accession>A0A512DDN9</accession>
<keyword evidence="1" id="KW-0460">Magnesium</keyword>
<dbReference type="InterPro" id="IPR005502">
    <property type="entry name" value="Ribosyl_crysJ1"/>
</dbReference>
<name>A0A512DDN9_9CELL</name>
<protein>
    <recommendedName>
        <fullName evidence="4">ADP-ribosylglycohydrolase</fullName>
    </recommendedName>
</protein>
<evidence type="ECO:0000256" key="1">
    <source>
        <dbReference type="PIRSR" id="PIRSR605502-1"/>
    </source>
</evidence>
<dbReference type="Pfam" id="PF03747">
    <property type="entry name" value="ADP_ribosyl_GH"/>
    <property type="match status" value="1"/>
</dbReference>
<gene>
    <name evidence="2" type="ORF">CAE01nite_23080</name>
</gene>
<dbReference type="EMBL" id="BJYY01000014">
    <property type="protein sequence ID" value="GEO34583.1"/>
    <property type="molecule type" value="Genomic_DNA"/>
</dbReference>
<dbReference type="GO" id="GO:0046872">
    <property type="term" value="F:metal ion binding"/>
    <property type="evidence" value="ECO:0007669"/>
    <property type="project" value="UniProtKB-KW"/>
</dbReference>
<evidence type="ECO:0008006" key="4">
    <source>
        <dbReference type="Google" id="ProtNLM"/>
    </source>
</evidence>
<dbReference type="InterPro" id="IPR036705">
    <property type="entry name" value="Ribosyl_crysJ1_sf"/>
</dbReference>
<reference evidence="2 3" key="1">
    <citation type="submission" date="2019-07" db="EMBL/GenBank/DDBJ databases">
        <title>Whole genome shotgun sequence of Cellulomonas aerilata NBRC 106308.</title>
        <authorList>
            <person name="Hosoyama A."/>
            <person name="Uohara A."/>
            <person name="Ohji S."/>
            <person name="Ichikawa N."/>
        </authorList>
    </citation>
    <scope>NUCLEOTIDE SEQUENCE [LARGE SCALE GENOMIC DNA]</scope>
    <source>
        <strain evidence="2 3">NBRC 106308</strain>
    </source>
</reference>
<feature type="binding site" evidence="1">
    <location>
        <position position="397"/>
    </location>
    <ligand>
        <name>Mg(2+)</name>
        <dbReference type="ChEBI" id="CHEBI:18420"/>
        <label>1</label>
    </ligand>
</feature>
<dbReference type="RefSeq" id="WP_146904428.1">
    <property type="nucleotide sequence ID" value="NZ_BAAARM010000004.1"/>
</dbReference>
<evidence type="ECO:0000313" key="2">
    <source>
        <dbReference type="EMBL" id="GEO34583.1"/>
    </source>
</evidence>
<sequence length="458" mass="48724">MRLTWAQPEDLLAHELVQARDEGTDVSDVAARWTGAGGDLVPAVSGAGPVPAPPGLRDLARVLLADLATRAAPPSAAEPDDWNAIVATLPAAPGLLDPRPGDARDRLTGAWTGRAAGCLLGKPVEKIPRRGIEEILRASGRWPLDRYFTAVGLPADVAQRWPWNRRSAPTSLEEVIDGMPEDDDLNYPLLALDLLEQHGTGFTTDDVATLWLDRMPAGRVFTAERAAYRNLLDARPVPQTATYLNPFREWIGALIRADVLGWVRPGDVRGAAALAWVDARLSHTRNGVYGALWAAALCSAALVLDDVDDVLDAAAAVVPPGSRLARAVRVGRETAARTDDLTGLDRGLDVLHAEYGHHHWVHVLPNAATIAWALARGRGDLGRSITAAVTAGWDTDSVGATVGSVVGALRGTAGVEERWSGPLRGRIATSLPGPAERTVDDLVERTLRLQATSARVGA</sequence>
<dbReference type="OrthoDB" id="9814159at2"/>
<dbReference type="Gene3D" id="1.10.4080.10">
    <property type="entry name" value="ADP-ribosylation/Crystallin J1"/>
    <property type="match status" value="1"/>
</dbReference>
<proteinExistence type="predicted"/>
<dbReference type="AlphaFoldDB" id="A0A512DDN9"/>
<dbReference type="SUPFAM" id="SSF101478">
    <property type="entry name" value="ADP-ribosylglycohydrolase"/>
    <property type="match status" value="1"/>
</dbReference>